<feature type="domain" description="VOC" evidence="1">
    <location>
        <begin position="5"/>
        <end position="121"/>
    </location>
</feature>
<organism evidence="2 3">
    <name type="scientific">Williamsia maris</name>
    <dbReference type="NCBI Taxonomy" id="72806"/>
    <lineage>
        <taxon>Bacteria</taxon>
        <taxon>Bacillati</taxon>
        <taxon>Actinomycetota</taxon>
        <taxon>Actinomycetes</taxon>
        <taxon>Mycobacteriales</taxon>
        <taxon>Nocardiaceae</taxon>
        <taxon>Williamsia</taxon>
    </lineage>
</organism>
<evidence type="ECO:0000313" key="2">
    <source>
        <dbReference type="EMBL" id="MCP2175599.1"/>
    </source>
</evidence>
<dbReference type="Gene3D" id="3.10.180.10">
    <property type="entry name" value="2,3-Dihydroxybiphenyl 1,2-Dioxygenase, domain 1"/>
    <property type="match status" value="1"/>
</dbReference>
<protein>
    <recommendedName>
        <fullName evidence="1">VOC domain-containing protein</fullName>
    </recommendedName>
</protein>
<dbReference type="Proteomes" id="UP001206895">
    <property type="component" value="Unassembled WGS sequence"/>
</dbReference>
<gene>
    <name evidence="2" type="ORF">LX13_001418</name>
</gene>
<accession>A0ABT1HBQ9</accession>
<comment type="caution">
    <text evidence="2">The sequence shown here is derived from an EMBL/GenBank/DDBJ whole genome shotgun (WGS) entry which is preliminary data.</text>
</comment>
<keyword evidence="3" id="KW-1185">Reference proteome</keyword>
<reference evidence="2 3" key="1">
    <citation type="submission" date="2022-06" db="EMBL/GenBank/DDBJ databases">
        <title>Genomic Encyclopedia of Archaeal and Bacterial Type Strains, Phase II (KMG-II): from individual species to whole genera.</title>
        <authorList>
            <person name="Goeker M."/>
        </authorList>
    </citation>
    <scope>NUCLEOTIDE SEQUENCE [LARGE SCALE GENOMIC DNA]</scope>
    <source>
        <strain evidence="2 3">DSM 44693</strain>
    </source>
</reference>
<proteinExistence type="predicted"/>
<evidence type="ECO:0000259" key="1">
    <source>
        <dbReference type="PROSITE" id="PS51819"/>
    </source>
</evidence>
<dbReference type="EMBL" id="JAMTCJ010000002">
    <property type="protein sequence ID" value="MCP2175599.1"/>
    <property type="molecule type" value="Genomic_DNA"/>
</dbReference>
<evidence type="ECO:0000313" key="3">
    <source>
        <dbReference type="Proteomes" id="UP001206895"/>
    </source>
</evidence>
<dbReference type="InterPro" id="IPR029068">
    <property type="entry name" value="Glyas_Bleomycin-R_OHBP_Dase"/>
</dbReference>
<dbReference type="InterPro" id="IPR037523">
    <property type="entry name" value="VOC_core"/>
</dbReference>
<dbReference type="RefSeq" id="WP_253660653.1">
    <property type="nucleotide sequence ID" value="NZ_BAAAJQ010000001.1"/>
</dbReference>
<dbReference type="PROSITE" id="PS51819">
    <property type="entry name" value="VOC"/>
    <property type="match status" value="1"/>
</dbReference>
<dbReference type="Pfam" id="PF00903">
    <property type="entry name" value="Glyoxalase"/>
    <property type="match status" value="1"/>
</dbReference>
<sequence>MPVTGPDFISLQARDLAASQAFYEQYLGLVRSQAGPPHAVVFETTPIAFALRDIVAGTDLDSVAQPGIGVAIWLHATDVQAIHDGLVADGHRIVSDPIDGPFGRTFTFADPDGYHVTLHDRA</sequence>
<dbReference type="SUPFAM" id="SSF54593">
    <property type="entry name" value="Glyoxalase/Bleomycin resistance protein/Dihydroxybiphenyl dioxygenase"/>
    <property type="match status" value="1"/>
</dbReference>
<name>A0ABT1HBQ9_9NOCA</name>
<dbReference type="InterPro" id="IPR004360">
    <property type="entry name" value="Glyas_Fos-R_dOase_dom"/>
</dbReference>